<evidence type="ECO:0000256" key="1">
    <source>
        <dbReference type="ARBA" id="ARBA00022553"/>
    </source>
</evidence>
<evidence type="ECO:0000256" key="3">
    <source>
        <dbReference type="PROSITE-ProRule" id="PRU00169"/>
    </source>
</evidence>
<reference evidence="6 7" key="1">
    <citation type="submission" date="2019-06" db="EMBL/GenBank/DDBJ databases">
        <title>Enrichment of Autotrophic Halophilic Microorganisms from Red Sea Brine Pool Using Microbial Electrosynthesis System.</title>
        <authorList>
            <person name="Alqahtani M.F."/>
            <person name="Bajracharya S."/>
            <person name="Katuri K.P."/>
            <person name="Ali M."/>
            <person name="Saikaly P.E."/>
        </authorList>
    </citation>
    <scope>NUCLEOTIDE SEQUENCE [LARGE SCALE GENOMIC DNA]</scope>
    <source>
        <strain evidence="6">MES6</strain>
    </source>
</reference>
<dbReference type="PANTHER" id="PTHR45566:SF2">
    <property type="entry name" value="NARL SUBFAMILY"/>
    <property type="match status" value="1"/>
</dbReference>
<dbReference type="PANTHER" id="PTHR45566">
    <property type="entry name" value="HTH-TYPE TRANSCRIPTIONAL REGULATOR YHJB-RELATED"/>
    <property type="match status" value="1"/>
</dbReference>
<evidence type="ECO:0000259" key="4">
    <source>
        <dbReference type="PROSITE" id="PS50043"/>
    </source>
</evidence>
<evidence type="ECO:0000313" key="7">
    <source>
        <dbReference type="Proteomes" id="UP000483078"/>
    </source>
</evidence>
<feature type="domain" description="HTH luxR-type" evidence="4">
    <location>
        <begin position="139"/>
        <end position="204"/>
    </location>
</feature>
<dbReference type="Gene3D" id="3.40.50.2300">
    <property type="match status" value="1"/>
</dbReference>
<dbReference type="CDD" id="cd06170">
    <property type="entry name" value="LuxR_C_like"/>
    <property type="match status" value="1"/>
</dbReference>
<dbReference type="SUPFAM" id="SSF46894">
    <property type="entry name" value="C-terminal effector domain of the bipartite response regulators"/>
    <property type="match status" value="1"/>
</dbReference>
<gene>
    <name evidence="6" type="ORF">FH759_06045</name>
</gene>
<dbReference type="EMBL" id="VENJ01000006">
    <property type="protein sequence ID" value="MTJ04241.1"/>
    <property type="molecule type" value="Genomic_DNA"/>
</dbReference>
<name>A0A7C9M8F5_9RHOB</name>
<keyword evidence="1 3" id="KW-0597">Phosphoprotein</keyword>
<dbReference type="AlphaFoldDB" id="A0A7C9M8F5"/>
<evidence type="ECO:0000256" key="2">
    <source>
        <dbReference type="ARBA" id="ARBA00023125"/>
    </source>
</evidence>
<dbReference type="SUPFAM" id="SSF52172">
    <property type="entry name" value="CheY-like"/>
    <property type="match status" value="1"/>
</dbReference>
<evidence type="ECO:0000259" key="5">
    <source>
        <dbReference type="PROSITE" id="PS50110"/>
    </source>
</evidence>
<dbReference type="Proteomes" id="UP000483078">
    <property type="component" value="Unassembled WGS sequence"/>
</dbReference>
<comment type="caution">
    <text evidence="6">The sequence shown here is derived from an EMBL/GenBank/DDBJ whole genome shotgun (WGS) entry which is preliminary data.</text>
</comment>
<feature type="domain" description="Response regulatory" evidence="5">
    <location>
        <begin position="7"/>
        <end position="123"/>
    </location>
</feature>
<dbReference type="CDD" id="cd17535">
    <property type="entry name" value="REC_NarL-like"/>
    <property type="match status" value="1"/>
</dbReference>
<sequence length="206" mass="22153">MPATAPKLLIADDHDLVRETLTGYLADAGGIEIKQAQCLDSALEQIRKHGPFDLVLLDFTMPGMTLPDGLSQALALNAPGPVALISGTASDAMGRRALDCGAAGFLPKTMAPDALLSAIRSIMSGGTHAPEAVMQADARDMPHDSLTPRERDVLERLCEAKSNKEIARDLNVQEVTIKLHVKTLSRKLNARNRTHVAMLARDMNLI</sequence>
<dbReference type="InterPro" id="IPR016032">
    <property type="entry name" value="Sig_transdc_resp-reg_C-effctor"/>
</dbReference>
<dbReference type="SMART" id="SM00421">
    <property type="entry name" value="HTH_LUXR"/>
    <property type="match status" value="1"/>
</dbReference>
<dbReference type="InterPro" id="IPR011006">
    <property type="entry name" value="CheY-like_superfamily"/>
</dbReference>
<protein>
    <submittedName>
        <fullName evidence="6">Response regulator transcription factor</fullName>
    </submittedName>
</protein>
<accession>A0A7C9M8F5</accession>
<evidence type="ECO:0000313" key="6">
    <source>
        <dbReference type="EMBL" id="MTJ04241.1"/>
    </source>
</evidence>
<dbReference type="SMART" id="SM00448">
    <property type="entry name" value="REC"/>
    <property type="match status" value="1"/>
</dbReference>
<dbReference type="GO" id="GO:0006355">
    <property type="term" value="P:regulation of DNA-templated transcription"/>
    <property type="evidence" value="ECO:0007669"/>
    <property type="project" value="InterPro"/>
</dbReference>
<dbReference type="InterPro" id="IPR058245">
    <property type="entry name" value="NreC/VraR/RcsB-like_REC"/>
</dbReference>
<feature type="modified residue" description="4-aspartylphosphate" evidence="3">
    <location>
        <position position="58"/>
    </location>
</feature>
<dbReference type="PRINTS" id="PR00038">
    <property type="entry name" value="HTHLUXR"/>
</dbReference>
<dbReference type="InterPro" id="IPR051015">
    <property type="entry name" value="EvgA-like"/>
</dbReference>
<dbReference type="Pfam" id="PF00196">
    <property type="entry name" value="GerE"/>
    <property type="match status" value="1"/>
</dbReference>
<dbReference type="GO" id="GO:0000160">
    <property type="term" value="P:phosphorelay signal transduction system"/>
    <property type="evidence" value="ECO:0007669"/>
    <property type="project" value="InterPro"/>
</dbReference>
<keyword evidence="2" id="KW-0238">DNA-binding</keyword>
<dbReference type="PROSITE" id="PS50110">
    <property type="entry name" value="RESPONSE_REGULATORY"/>
    <property type="match status" value="1"/>
</dbReference>
<dbReference type="InterPro" id="IPR001789">
    <property type="entry name" value="Sig_transdc_resp-reg_receiver"/>
</dbReference>
<dbReference type="GO" id="GO:0003677">
    <property type="term" value="F:DNA binding"/>
    <property type="evidence" value="ECO:0007669"/>
    <property type="project" value="UniProtKB-KW"/>
</dbReference>
<organism evidence="6 7">
    <name type="scientific">Sediminimonas qiaohouensis</name>
    <dbReference type="NCBI Taxonomy" id="552061"/>
    <lineage>
        <taxon>Bacteria</taxon>
        <taxon>Pseudomonadati</taxon>
        <taxon>Pseudomonadota</taxon>
        <taxon>Alphaproteobacteria</taxon>
        <taxon>Rhodobacterales</taxon>
        <taxon>Roseobacteraceae</taxon>
        <taxon>Sediminimonas</taxon>
    </lineage>
</organism>
<proteinExistence type="predicted"/>
<dbReference type="Pfam" id="PF00072">
    <property type="entry name" value="Response_reg"/>
    <property type="match status" value="1"/>
</dbReference>
<dbReference type="PROSITE" id="PS50043">
    <property type="entry name" value="HTH_LUXR_2"/>
    <property type="match status" value="1"/>
</dbReference>
<dbReference type="InterPro" id="IPR000792">
    <property type="entry name" value="Tscrpt_reg_LuxR_C"/>
</dbReference>